<accession>A0A7X0HPK1</accession>
<gene>
    <name evidence="1" type="ORF">HNR53_001097</name>
</gene>
<reference evidence="1 2" key="1">
    <citation type="submission" date="2020-08" db="EMBL/GenBank/DDBJ databases">
        <title>Genomic Encyclopedia of Type Strains, Phase IV (KMG-IV): sequencing the most valuable type-strain genomes for metagenomic binning, comparative biology and taxonomic classification.</title>
        <authorList>
            <person name="Goeker M."/>
        </authorList>
    </citation>
    <scope>NUCLEOTIDE SEQUENCE [LARGE SCALE GENOMIC DNA]</scope>
    <source>
        <strain evidence="1 2">DSM 5391</strain>
    </source>
</reference>
<keyword evidence="2" id="KW-1185">Reference proteome</keyword>
<organism evidence="1 2">
    <name type="scientific">Bacillus benzoevorans</name>
    <dbReference type="NCBI Taxonomy" id="1456"/>
    <lineage>
        <taxon>Bacteria</taxon>
        <taxon>Bacillati</taxon>
        <taxon>Bacillota</taxon>
        <taxon>Bacilli</taxon>
        <taxon>Bacillales</taxon>
        <taxon>Bacillaceae</taxon>
        <taxon>Bacillus</taxon>
    </lineage>
</organism>
<comment type="caution">
    <text evidence="1">The sequence shown here is derived from an EMBL/GenBank/DDBJ whole genome shotgun (WGS) entry which is preliminary data.</text>
</comment>
<evidence type="ECO:0000313" key="2">
    <source>
        <dbReference type="Proteomes" id="UP000531594"/>
    </source>
</evidence>
<dbReference type="Proteomes" id="UP000531594">
    <property type="component" value="Unassembled WGS sequence"/>
</dbReference>
<dbReference type="RefSeq" id="WP_184523578.1">
    <property type="nucleotide sequence ID" value="NZ_JACHGK010000002.1"/>
</dbReference>
<dbReference type="AlphaFoldDB" id="A0A7X0HPK1"/>
<dbReference type="EMBL" id="JACHGK010000002">
    <property type="protein sequence ID" value="MBB6444489.1"/>
    <property type="molecule type" value="Genomic_DNA"/>
</dbReference>
<name>A0A7X0HPK1_9BACI</name>
<evidence type="ECO:0000313" key="1">
    <source>
        <dbReference type="EMBL" id="MBB6444489.1"/>
    </source>
</evidence>
<proteinExistence type="predicted"/>
<sequence>METIVVEKDINVYSITAKSFPDGILAAHQQLHALLPSRERKYFGLSRPENGGIVYKAAAAVVEEDKDENIDCESFVIKNGHYRCITVLNYMEELQGIGKAFSKLIADPDIDPNGYCVEYYFNDKDVKCMVRLKDMEKEL</sequence>
<protein>
    <submittedName>
        <fullName evidence="1">Uncharacterized protein</fullName>
    </submittedName>
</protein>